<feature type="region of interest" description="Disordered" evidence="5">
    <location>
        <begin position="207"/>
        <end position="287"/>
    </location>
</feature>
<dbReference type="Gene3D" id="1.20.5.170">
    <property type="match status" value="2"/>
</dbReference>
<gene>
    <name evidence="7" type="ORF">MAR_037541</name>
</gene>
<accession>A0ABY7FP13</accession>
<evidence type="ECO:0000313" key="7">
    <source>
        <dbReference type="EMBL" id="WAR23872.1"/>
    </source>
</evidence>
<evidence type="ECO:0000256" key="4">
    <source>
        <dbReference type="ARBA" id="ARBA00023242"/>
    </source>
</evidence>
<evidence type="ECO:0000313" key="8">
    <source>
        <dbReference type="Proteomes" id="UP001164746"/>
    </source>
</evidence>
<keyword evidence="4" id="KW-0539">Nucleus</keyword>
<protein>
    <submittedName>
        <fullName evidence="7">NFIL3-like protein</fullName>
    </submittedName>
</protein>
<organism evidence="7 8">
    <name type="scientific">Mya arenaria</name>
    <name type="common">Soft-shell clam</name>
    <dbReference type="NCBI Taxonomy" id="6604"/>
    <lineage>
        <taxon>Eukaryota</taxon>
        <taxon>Metazoa</taxon>
        <taxon>Spiralia</taxon>
        <taxon>Lophotrochozoa</taxon>
        <taxon>Mollusca</taxon>
        <taxon>Bivalvia</taxon>
        <taxon>Autobranchia</taxon>
        <taxon>Heteroconchia</taxon>
        <taxon>Euheterodonta</taxon>
        <taxon>Imparidentia</taxon>
        <taxon>Neoheterodontei</taxon>
        <taxon>Myida</taxon>
        <taxon>Myoidea</taxon>
        <taxon>Myidae</taxon>
        <taxon>Mya</taxon>
    </lineage>
</organism>
<dbReference type="PROSITE" id="PS50217">
    <property type="entry name" value="BZIP"/>
    <property type="match status" value="2"/>
</dbReference>
<dbReference type="InterPro" id="IPR047106">
    <property type="entry name" value="NFIL3-like_bZIP"/>
</dbReference>
<feature type="region of interest" description="Disordered" evidence="5">
    <location>
        <begin position="554"/>
        <end position="599"/>
    </location>
</feature>
<dbReference type="Pfam" id="PF07716">
    <property type="entry name" value="bZIP_2"/>
    <property type="match status" value="2"/>
</dbReference>
<dbReference type="PANTHER" id="PTHR15284:SF0">
    <property type="entry name" value="GH23983P"/>
    <property type="match status" value="1"/>
</dbReference>
<name>A0ABY7FP13_MYAAR</name>
<keyword evidence="2" id="KW-0238">DNA-binding</keyword>
<dbReference type="InterPro" id="IPR047229">
    <property type="entry name" value="NFIL3-like"/>
</dbReference>
<feature type="compositionally biased region" description="Polar residues" evidence="5">
    <location>
        <begin position="250"/>
        <end position="260"/>
    </location>
</feature>
<evidence type="ECO:0000256" key="2">
    <source>
        <dbReference type="ARBA" id="ARBA00023125"/>
    </source>
</evidence>
<proteinExistence type="predicted"/>
<feature type="domain" description="BZIP" evidence="6">
    <location>
        <begin position="141"/>
        <end position="193"/>
    </location>
</feature>
<dbReference type="SMART" id="SM00338">
    <property type="entry name" value="BRLZ"/>
    <property type="match status" value="2"/>
</dbReference>
<feature type="compositionally biased region" description="Low complexity" evidence="5">
    <location>
        <begin position="261"/>
        <end position="287"/>
    </location>
</feature>
<dbReference type="InterPro" id="IPR046347">
    <property type="entry name" value="bZIP_sf"/>
</dbReference>
<feature type="region of interest" description="Disordered" evidence="5">
    <location>
        <begin position="90"/>
        <end position="162"/>
    </location>
</feature>
<feature type="domain" description="BZIP" evidence="6">
    <location>
        <begin position="491"/>
        <end position="554"/>
    </location>
</feature>
<dbReference type="PROSITE" id="PS00036">
    <property type="entry name" value="BZIP_BASIC"/>
    <property type="match status" value="1"/>
</dbReference>
<reference evidence="7" key="1">
    <citation type="submission" date="2022-11" db="EMBL/GenBank/DDBJ databases">
        <title>Centuries of genome instability and evolution in soft-shell clam transmissible cancer (bioRxiv).</title>
        <authorList>
            <person name="Hart S.F.M."/>
            <person name="Yonemitsu M.A."/>
            <person name="Giersch R.M."/>
            <person name="Beal B.F."/>
            <person name="Arriagada G."/>
            <person name="Davis B.W."/>
            <person name="Ostrander E.A."/>
            <person name="Goff S.P."/>
            <person name="Metzger M.J."/>
        </authorList>
    </citation>
    <scope>NUCLEOTIDE SEQUENCE</scope>
    <source>
        <strain evidence="7">MELC-2E11</strain>
        <tissue evidence="7">Siphon/mantle</tissue>
    </source>
</reference>
<feature type="compositionally biased region" description="Low complexity" evidence="5">
    <location>
        <begin position="401"/>
        <end position="416"/>
    </location>
</feature>
<feature type="compositionally biased region" description="Polar residues" evidence="5">
    <location>
        <begin position="210"/>
        <end position="231"/>
    </location>
</feature>
<dbReference type="InterPro" id="IPR004827">
    <property type="entry name" value="bZIP"/>
</dbReference>
<evidence type="ECO:0000256" key="1">
    <source>
        <dbReference type="ARBA" id="ARBA00023015"/>
    </source>
</evidence>
<dbReference type="SUPFAM" id="SSF57959">
    <property type="entry name" value="Leucine zipper domain"/>
    <property type="match status" value="2"/>
</dbReference>
<feature type="compositionally biased region" description="Basic and acidic residues" evidence="5">
    <location>
        <begin position="130"/>
        <end position="162"/>
    </location>
</feature>
<dbReference type="EMBL" id="CP111024">
    <property type="protein sequence ID" value="WAR23872.1"/>
    <property type="molecule type" value="Genomic_DNA"/>
</dbReference>
<dbReference type="CDD" id="cd14694">
    <property type="entry name" value="bZIP_NFIL3"/>
    <property type="match status" value="1"/>
</dbReference>
<keyword evidence="8" id="KW-1185">Reference proteome</keyword>
<evidence type="ECO:0000256" key="5">
    <source>
        <dbReference type="SAM" id="MobiDB-lite"/>
    </source>
</evidence>
<keyword evidence="3" id="KW-0804">Transcription</keyword>
<evidence type="ECO:0000256" key="3">
    <source>
        <dbReference type="ARBA" id="ARBA00023163"/>
    </source>
</evidence>
<dbReference type="Proteomes" id="UP001164746">
    <property type="component" value="Chromosome 13"/>
</dbReference>
<sequence length="599" mass="67871">MTLLDTSSRSSGTSSRLITAMLAERPYQPAASTTSFSQASNLHSGIHSRTYIMNVDPSSASQYKEMFMSNASYADTDSRPAMAKPTVNNMADNQVSDSGYRGNNQISDSGYRSYDDENGYTSGGYIPSRKQREFIPDNKKDDGYWEKRKKNNEAARRSREKRRVHDMALENRILELTRDNCKIRNELNLVKKKFGLSTEEVFTADESQMGKISSQNSSPPQSFARSQQPSVPSEYPSPIYSNGILLPQSPIRSRSVSGPNPSQYPVYSQPSSSPPIHHAIPSSSDSFFSRAQSDAEFKINSGKYEAQYPYQMKSMKDESHNYKHRVDDQVRPLYSTTMPPNQISPYSGGLPVSAHKSYWIPTTDLTSSDSNDEPDYYDKVQEQPLSLVKKRPSTENESSEDMSNSSSRASNSPNTSLPLKLRRKMTNDESNTSFSSVNALPYPNGLAQLSEIALSQSNLPDNSYDDIRIQSSLESFNSRPRSYSNPRALFDMKYVERRRRNNEAARKCRENRKQITRIREVKSGYLENENDKLKDELVNLQDEMKELRDMLEKKQKEREDNNENNGNQNVDSTNIGNGNGESNGENVRIKNEDDMMDEQ</sequence>
<keyword evidence="1" id="KW-0805">Transcription regulation</keyword>
<feature type="compositionally biased region" description="Polar residues" evidence="5">
    <location>
        <begin position="90"/>
        <end position="110"/>
    </location>
</feature>
<dbReference type="PANTHER" id="PTHR15284">
    <property type="entry name" value="NUCLEAR FACTOR INTERLEUKIN-3-REGULATED PROTEIN"/>
    <property type="match status" value="1"/>
</dbReference>
<evidence type="ECO:0000259" key="6">
    <source>
        <dbReference type="PROSITE" id="PS50217"/>
    </source>
</evidence>
<feature type="region of interest" description="Disordered" evidence="5">
    <location>
        <begin position="365"/>
        <end position="418"/>
    </location>
</feature>